<evidence type="ECO:0000313" key="2">
    <source>
        <dbReference type="EMBL" id="GAA4062498.1"/>
    </source>
</evidence>
<dbReference type="RefSeq" id="WP_344815133.1">
    <property type="nucleotide sequence ID" value="NZ_BAABCT010000001.1"/>
</dbReference>
<protein>
    <submittedName>
        <fullName evidence="2">Uncharacterized protein</fullName>
    </submittedName>
</protein>
<dbReference type="Proteomes" id="UP001500367">
    <property type="component" value="Unassembled WGS sequence"/>
</dbReference>
<dbReference type="EMBL" id="BAABCT010000001">
    <property type="protein sequence ID" value="GAA4062498.1"/>
    <property type="molecule type" value="Genomic_DNA"/>
</dbReference>
<accession>A0ABP7V9G5</accession>
<organism evidence="2 3">
    <name type="scientific">Flavobacterium cheonanense</name>
    <dbReference type="NCBI Taxonomy" id="706183"/>
    <lineage>
        <taxon>Bacteria</taxon>
        <taxon>Pseudomonadati</taxon>
        <taxon>Bacteroidota</taxon>
        <taxon>Flavobacteriia</taxon>
        <taxon>Flavobacteriales</taxon>
        <taxon>Flavobacteriaceae</taxon>
        <taxon>Flavobacterium</taxon>
    </lineage>
</organism>
<name>A0ABP7V9G5_9FLAO</name>
<keyword evidence="3" id="KW-1185">Reference proteome</keyword>
<evidence type="ECO:0000256" key="1">
    <source>
        <dbReference type="SAM" id="Phobius"/>
    </source>
</evidence>
<reference evidence="3" key="1">
    <citation type="journal article" date="2019" name="Int. J. Syst. Evol. Microbiol.">
        <title>The Global Catalogue of Microorganisms (GCM) 10K type strain sequencing project: providing services to taxonomists for standard genome sequencing and annotation.</title>
        <authorList>
            <consortium name="The Broad Institute Genomics Platform"/>
            <consortium name="The Broad Institute Genome Sequencing Center for Infectious Disease"/>
            <person name="Wu L."/>
            <person name="Ma J."/>
        </authorList>
    </citation>
    <scope>NUCLEOTIDE SEQUENCE [LARGE SCALE GENOMIC DNA]</scope>
    <source>
        <strain evidence="3">JCM 17069</strain>
    </source>
</reference>
<comment type="caution">
    <text evidence="2">The sequence shown here is derived from an EMBL/GenBank/DDBJ whole genome shotgun (WGS) entry which is preliminary data.</text>
</comment>
<proteinExistence type="predicted"/>
<keyword evidence="1" id="KW-0472">Membrane</keyword>
<evidence type="ECO:0000313" key="3">
    <source>
        <dbReference type="Proteomes" id="UP001500367"/>
    </source>
</evidence>
<keyword evidence="1" id="KW-1133">Transmembrane helix</keyword>
<keyword evidence="1" id="KW-0812">Transmembrane</keyword>
<feature type="transmembrane region" description="Helical" evidence="1">
    <location>
        <begin position="144"/>
        <end position="164"/>
    </location>
</feature>
<sequence length="275" mass="32857">MGENITVSEAISKGKIKLVYLPLFLILVFIGVGVYLKTIELIEDWMMAVFAIGGFLLAWLAWSYFVVEWKIWAFENVRNVHELKRKAIQNNLIWKDDSWFNKTEIINYEHKQKLKLLERKFLEKDVYHDDITVPKETLIHYSKATIAFGIVFGILFLSVGIYVLMENSKNYCYLFFLGLGLYFFYNSIPKLINNQPQIIINAKGIQFYKSSLMEWEFIDNEYVDMRRSGKHVNYYLVFNYRNKHQEYHIDELAITPEKLEQLMRVYRVRFEKSNF</sequence>
<gene>
    <name evidence="2" type="ORF">GCM10022389_03830</name>
</gene>
<feature type="transmembrane region" description="Helical" evidence="1">
    <location>
        <begin position="171"/>
        <end position="188"/>
    </location>
</feature>
<feature type="transmembrane region" description="Helical" evidence="1">
    <location>
        <begin position="48"/>
        <end position="67"/>
    </location>
</feature>
<feature type="transmembrane region" description="Helical" evidence="1">
    <location>
        <begin position="18"/>
        <end position="36"/>
    </location>
</feature>